<evidence type="ECO:0000313" key="2">
    <source>
        <dbReference type="RefSeq" id="XP_011100865.1"/>
    </source>
</evidence>
<dbReference type="PANTHER" id="PTHR46890">
    <property type="entry name" value="NON-LTR RETROLELEMENT REVERSE TRANSCRIPTASE-LIKE PROTEIN-RELATED"/>
    <property type="match status" value="1"/>
</dbReference>
<dbReference type="InterPro" id="IPR052343">
    <property type="entry name" value="Retrotransposon-Effector_Assoc"/>
</dbReference>
<protein>
    <submittedName>
        <fullName evidence="2">Uncharacterized protein LOC105178977</fullName>
    </submittedName>
</protein>
<dbReference type="AlphaFoldDB" id="A0A6I9UH06"/>
<dbReference type="PANTHER" id="PTHR46890:SF48">
    <property type="entry name" value="RNA-DIRECTED DNA POLYMERASE"/>
    <property type="match status" value="1"/>
</dbReference>
<dbReference type="RefSeq" id="XP_011100865.1">
    <property type="nucleotide sequence ID" value="XM_011102563.1"/>
</dbReference>
<evidence type="ECO:0000313" key="1">
    <source>
        <dbReference type="Proteomes" id="UP000504604"/>
    </source>
</evidence>
<dbReference type="Proteomes" id="UP000504604">
    <property type="component" value="Unplaced"/>
</dbReference>
<name>A0A6I9UH06_SESIN</name>
<dbReference type="KEGG" id="sind:105178977"/>
<sequence>MEWMKDGDQCSRVFFRKIAQRGAARRILQINDEHGITHTEQGAVVNEFVSYYSVLLGGQRRRDVIDIQVLRPWARHLVTEDDTNSLLSPFTPLDVKEAVFDIAEDKAPGHDGLSVLLDKVISPCQAAFVPGRSIGDNIMLAQELFSGYNQSRLPPRCALKVDIRKTYDSVEWDLLVAVLELFGFPPTFIRWIEECVITPSFSVGLNGKPHGFFSGARGLR</sequence>
<proteinExistence type="predicted"/>
<accession>A0A6I9UH06</accession>
<dbReference type="OrthoDB" id="1934719at2759"/>
<organism evidence="1 2">
    <name type="scientific">Sesamum indicum</name>
    <name type="common">Oriental sesame</name>
    <name type="synonym">Sesamum orientale</name>
    <dbReference type="NCBI Taxonomy" id="4182"/>
    <lineage>
        <taxon>Eukaryota</taxon>
        <taxon>Viridiplantae</taxon>
        <taxon>Streptophyta</taxon>
        <taxon>Embryophyta</taxon>
        <taxon>Tracheophyta</taxon>
        <taxon>Spermatophyta</taxon>
        <taxon>Magnoliopsida</taxon>
        <taxon>eudicotyledons</taxon>
        <taxon>Gunneridae</taxon>
        <taxon>Pentapetalae</taxon>
        <taxon>asterids</taxon>
        <taxon>lamiids</taxon>
        <taxon>Lamiales</taxon>
        <taxon>Pedaliaceae</taxon>
        <taxon>Sesamum</taxon>
    </lineage>
</organism>
<reference evidence="2" key="1">
    <citation type="submission" date="2025-08" db="UniProtKB">
        <authorList>
            <consortium name="RefSeq"/>
        </authorList>
    </citation>
    <scope>IDENTIFICATION</scope>
</reference>
<dbReference type="InParanoid" id="A0A6I9UH06"/>
<gene>
    <name evidence="2" type="primary">LOC105178977</name>
</gene>
<keyword evidence="1" id="KW-1185">Reference proteome</keyword>
<dbReference type="GeneID" id="105178977"/>